<evidence type="ECO:0000256" key="7">
    <source>
        <dbReference type="ARBA" id="ARBA00022840"/>
    </source>
</evidence>
<keyword evidence="8" id="KW-0902">Two-component regulatory system</keyword>
<dbReference type="InterPro" id="IPR036097">
    <property type="entry name" value="HisK_dim/P_sf"/>
</dbReference>
<dbReference type="RefSeq" id="WP_125975608.1">
    <property type="nucleotide sequence ID" value="NZ_BAAADY010000017.1"/>
</dbReference>
<dbReference type="Pfam" id="PF02518">
    <property type="entry name" value="HATPase_c"/>
    <property type="match status" value="1"/>
</dbReference>
<evidence type="ECO:0000256" key="4">
    <source>
        <dbReference type="ARBA" id="ARBA00022679"/>
    </source>
</evidence>
<evidence type="ECO:0000313" key="12">
    <source>
        <dbReference type="Proteomes" id="UP000531251"/>
    </source>
</evidence>
<feature type="transmembrane region" description="Helical" evidence="9">
    <location>
        <begin position="29"/>
        <end position="46"/>
    </location>
</feature>
<dbReference type="PROSITE" id="PS50109">
    <property type="entry name" value="HIS_KIN"/>
    <property type="match status" value="1"/>
</dbReference>
<dbReference type="InterPro" id="IPR005467">
    <property type="entry name" value="His_kinase_dom"/>
</dbReference>
<dbReference type="GO" id="GO:0000155">
    <property type="term" value="F:phosphorelay sensor kinase activity"/>
    <property type="evidence" value="ECO:0007669"/>
    <property type="project" value="InterPro"/>
</dbReference>
<name>A0A7X5XWF0_9SPHN</name>
<keyword evidence="12" id="KW-1185">Reference proteome</keyword>
<comment type="caution">
    <text evidence="11">The sequence shown here is derived from an EMBL/GenBank/DDBJ whole genome shotgun (WGS) entry which is preliminary data.</text>
</comment>
<protein>
    <recommendedName>
        <fullName evidence="2">histidine kinase</fullName>
        <ecNumber evidence="2">2.7.13.3</ecNumber>
    </recommendedName>
</protein>
<evidence type="ECO:0000256" key="3">
    <source>
        <dbReference type="ARBA" id="ARBA00022553"/>
    </source>
</evidence>
<dbReference type="SUPFAM" id="SSF55874">
    <property type="entry name" value="ATPase domain of HSP90 chaperone/DNA topoisomerase II/histidine kinase"/>
    <property type="match status" value="1"/>
</dbReference>
<dbReference type="PANTHER" id="PTHR43065:SF10">
    <property type="entry name" value="PEROXIDE STRESS-ACTIVATED HISTIDINE KINASE MAK3"/>
    <property type="match status" value="1"/>
</dbReference>
<feature type="transmembrane region" description="Helical" evidence="9">
    <location>
        <begin position="52"/>
        <end position="69"/>
    </location>
</feature>
<keyword evidence="5" id="KW-0547">Nucleotide-binding</keyword>
<reference evidence="11 12" key="1">
    <citation type="submission" date="2020-03" db="EMBL/GenBank/DDBJ databases">
        <title>Genomic Encyclopedia of Type Strains, Phase IV (KMG-IV): sequencing the most valuable type-strain genomes for metagenomic binning, comparative biology and taxonomic classification.</title>
        <authorList>
            <person name="Goeker M."/>
        </authorList>
    </citation>
    <scope>NUCLEOTIDE SEQUENCE [LARGE SCALE GENOMIC DNA]</scope>
    <source>
        <strain evidence="11 12">DSM 7225</strain>
    </source>
</reference>
<dbReference type="EMBL" id="JAATJB010000002">
    <property type="protein sequence ID" value="NJB96569.1"/>
    <property type="molecule type" value="Genomic_DNA"/>
</dbReference>
<dbReference type="Proteomes" id="UP000531251">
    <property type="component" value="Unassembled WGS sequence"/>
</dbReference>
<dbReference type="InterPro" id="IPR004358">
    <property type="entry name" value="Sig_transdc_His_kin-like_C"/>
</dbReference>
<evidence type="ECO:0000256" key="8">
    <source>
        <dbReference type="ARBA" id="ARBA00023012"/>
    </source>
</evidence>
<keyword evidence="7" id="KW-0067">ATP-binding</keyword>
<feature type="domain" description="Histidine kinase" evidence="10">
    <location>
        <begin position="310"/>
        <end position="523"/>
    </location>
</feature>
<dbReference type="SUPFAM" id="SSF55785">
    <property type="entry name" value="PYP-like sensor domain (PAS domain)"/>
    <property type="match status" value="1"/>
</dbReference>
<evidence type="ECO:0000256" key="9">
    <source>
        <dbReference type="SAM" id="Phobius"/>
    </source>
</evidence>
<accession>A0A7X5XWF0</accession>
<dbReference type="InterPro" id="IPR036890">
    <property type="entry name" value="HATPase_C_sf"/>
</dbReference>
<keyword evidence="9" id="KW-0472">Membrane</keyword>
<dbReference type="EC" id="2.7.13.3" evidence="2"/>
<dbReference type="Gene3D" id="1.10.287.130">
    <property type="match status" value="1"/>
</dbReference>
<evidence type="ECO:0000313" key="11">
    <source>
        <dbReference type="EMBL" id="NJB96569.1"/>
    </source>
</evidence>
<evidence type="ECO:0000256" key="2">
    <source>
        <dbReference type="ARBA" id="ARBA00012438"/>
    </source>
</evidence>
<dbReference type="SUPFAM" id="SSF47384">
    <property type="entry name" value="Homodimeric domain of signal transducing histidine kinase"/>
    <property type="match status" value="1"/>
</dbReference>
<dbReference type="GO" id="GO:0005524">
    <property type="term" value="F:ATP binding"/>
    <property type="evidence" value="ECO:0007669"/>
    <property type="project" value="UniProtKB-KW"/>
</dbReference>
<organism evidence="11 12">
    <name type="scientific">Sphingomonas trueperi</name>
    <dbReference type="NCBI Taxonomy" id="53317"/>
    <lineage>
        <taxon>Bacteria</taxon>
        <taxon>Pseudomonadati</taxon>
        <taxon>Pseudomonadota</taxon>
        <taxon>Alphaproteobacteria</taxon>
        <taxon>Sphingomonadales</taxon>
        <taxon>Sphingomonadaceae</taxon>
        <taxon>Sphingomonas</taxon>
    </lineage>
</organism>
<comment type="catalytic activity">
    <reaction evidence="1">
        <text>ATP + protein L-histidine = ADP + protein N-phospho-L-histidine.</text>
        <dbReference type="EC" id="2.7.13.3"/>
    </reaction>
</comment>
<dbReference type="InterPro" id="IPR035965">
    <property type="entry name" value="PAS-like_dom_sf"/>
</dbReference>
<dbReference type="PRINTS" id="PR00344">
    <property type="entry name" value="BCTRLSENSOR"/>
</dbReference>
<keyword evidence="3" id="KW-0597">Phosphoprotein</keyword>
<feature type="transmembrane region" description="Helical" evidence="9">
    <location>
        <begin position="76"/>
        <end position="95"/>
    </location>
</feature>
<sequence>MSDFGDRATSGGSVVLPGGTRLDAALDGVRLRALAAALLALGIFWIDSFTSFHSAIATLYAVVLLLAGARLDRRQLVGWSLACAALTIASFVIVHRNAPSTEAALRLLVSLAANAVTTALLLHRIVLDQRVAREERRYATMTDTLAIAIWEHDFSCVDAAIQGLRACGVTDLRAYLRAHPEFVAHIRRQVRITDVNQTALDMMGVASKAAFFRKLGDFLPETDASFAECILAIDERRPMFQAETQVIAADGSPIDIIVAFSLAPGTCLAQVPGSILDIRQRKRLETTIERTRIELERVQRTAAIGAMSASIAHEINQPISAVQSYADSAARWLARPEPNLDEVRLSLAGLNQAVANIHAVVQRVRSLVGGSQCDMQPLGLGSLVADTLAIAARDLDAHGARIHVAPLGEPTVVGDRILLKHLLLNLITNALQAMEGAGMAEKRLDLSLHARDDHVLLLLRDHGPGLAPEIAEPFETFVTTKPGGMGLGLSICRSIVELHDGRIALSNHPDGGALAAIELPLAA</sequence>
<keyword evidence="4" id="KW-0808">Transferase</keyword>
<evidence type="ECO:0000256" key="6">
    <source>
        <dbReference type="ARBA" id="ARBA00022777"/>
    </source>
</evidence>
<gene>
    <name evidence="11" type="ORF">GGR89_000869</name>
</gene>
<dbReference type="CDD" id="cd00082">
    <property type="entry name" value="HisKA"/>
    <property type="match status" value="1"/>
</dbReference>
<proteinExistence type="predicted"/>
<keyword evidence="9" id="KW-1133">Transmembrane helix</keyword>
<dbReference type="PANTHER" id="PTHR43065">
    <property type="entry name" value="SENSOR HISTIDINE KINASE"/>
    <property type="match status" value="1"/>
</dbReference>
<dbReference type="Gene3D" id="3.30.450.20">
    <property type="entry name" value="PAS domain"/>
    <property type="match status" value="1"/>
</dbReference>
<evidence type="ECO:0000259" key="10">
    <source>
        <dbReference type="PROSITE" id="PS50109"/>
    </source>
</evidence>
<dbReference type="InterPro" id="IPR003594">
    <property type="entry name" value="HATPase_dom"/>
</dbReference>
<keyword evidence="6 11" id="KW-0418">Kinase</keyword>
<evidence type="ECO:0000256" key="1">
    <source>
        <dbReference type="ARBA" id="ARBA00000085"/>
    </source>
</evidence>
<dbReference type="SMART" id="SM00387">
    <property type="entry name" value="HATPase_c"/>
    <property type="match status" value="1"/>
</dbReference>
<feature type="transmembrane region" description="Helical" evidence="9">
    <location>
        <begin position="107"/>
        <end position="127"/>
    </location>
</feature>
<evidence type="ECO:0000256" key="5">
    <source>
        <dbReference type="ARBA" id="ARBA00022741"/>
    </source>
</evidence>
<keyword evidence="9" id="KW-0812">Transmembrane</keyword>
<dbReference type="AlphaFoldDB" id="A0A7X5XWF0"/>
<dbReference type="Gene3D" id="3.30.565.10">
    <property type="entry name" value="Histidine kinase-like ATPase, C-terminal domain"/>
    <property type="match status" value="1"/>
</dbReference>
<dbReference type="InterPro" id="IPR003661">
    <property type="entry name" value="HisK_dim/P_dom"/>
</dbReference>